<sequence length="303" mass="34809">MSVRRQILYNVLISCLLFIGGIAAAIFVSYLNTLKIPQIKYLSGCAIYGITGTLFYLRKTKLADRILFFLPIVIILIFFGIIFNNIDIFTKLQSAVELILLFICYNTARWLDKQSFKGGVFLSLLFLCGICMFVFIGVPYLHYKTLTLYENNIPSKKVRRITLLDRDNKSITFDSIYLNKKTIFIDFWYKRCPPCLTKMQPLSDVVAHFKGDTSIVFLIVNAGNIDSYEQFTDAINNIPYHFTFMYDKDGLLIKELNVSGYPTEVILHKGNIVHSLIGYDRGAANYFYQKNLIALLSQFSTKK</sequence>
<name>A0A561PQN4_9BACT</name>
<dbReference type="GO" id="GO:0016491">
    <property type="term" value="F:oxidoreductase activity"/>
    <property type="evidence" value="ECO:0007669"/>
    <property type="project" value="InterPro"/>
</dbReference>
<dbReference type="Pfam" id="PF00578">
    <property type="entry name" value="AhpC-TSA"/>
    <property type="match status" value="1"/>
</dbReference>
<evidence type="ECO:0000259" key="2">
    <source>
        <dbReference type="PROSITE" id="PS51352"/>
    </source>
</evidence>
<feature type="transmembrane region" description="Helical" evidence="1">
    <location>
        <begin position="120"/>
        <end position="141"/>
    </location>
</feature>
<feature type="transmembrane region" description="Helical" evidence="1">
    <location>
        <begin position="39"/>
        <end position="57"/>
    </location>
</feature>
<organism evidence="3 4">
    <name type="scientific">Chitinophaga polysaccharea</name>
    <dbReference type="NCBI Taxonomy" id="1293035"/>
    <lineage>
        <taxon>Bacteria</taxon>
        <taxon>Pseudomonadati</taxon>
        <taxon>Bacteroidota</taxon>
        <taxon>Chitinophagia</taxon>
        <taxon>Chitinophagales</taxon>
        <taxon>Chitinophagaceae</taxon>
        <taxon>Chitinophaga</taxon>
    </lineage>
</organism>
<dbReference type="InterPro" id="IPR050553">
    <property type="entry name" value="Thioredoxin_ResA/DsbE_sf"/>
</dbReference>
<keyword evidence="3" id="KW-0413">Isomerase</keyword>
<accession>A0A561PQN4</accession>
<feature type="transmembrane region" description="Helical" evidence="1">
    <location>
        <begin position="66"/>
        <end position="86"/>
    </location>
</feature>
<dbReference type="SUPFAM" id="SSF52833">
    <property type="entry name" value="Thioredoxin-like"/>
    <property type="match status" value="1"/>
</dbReference>
<gene>
    <name evidence="3" type="ORF">FHW36_104100</name>
</gene>
<dbReference type="GO" id="GO:0016853">
    <property type="term" value="F:isomerase activity"/>
    <property type="evidence" value="ECO:0007669"/>
    <property type="project" value="UniProtKB-KW"/>
</dbReference>
<keyword evidence="4" id="KW-1185">Reference proteome</keyword>
<reference evidence="3 4" key="1">
    <citation type="submission" date="2019-06" db="EMBL/GenBank/DDBJ databases">
        <title>Sorghum-associated microbial communities from plants grown in Nebraska, USA.</title>
        <authorList>
            <person name="Schachtman D."/>
        </authorList>
    </citation>
    <scope>NUCLEOTIDE SEQUENCE [LARGE SCALE GENOMIC DNA]</scope>
    <source>
        <strain evidence="3 4">1209</strain>
    </source>
</reference>
<dbReference type="EMBL" id="VIWO01000004">
    <property type="protein sequence ID" value="TWF40418.1"/>
    <property type="molecule type" value="Genomic_DNA"/>
</dbReference>
<evidence type="ECO:0000313" key="4">
    <source>
        <dbReference type="Proteomes" id="UP000320811"/>
    </source>
</evidence>
<comment type="caution">
    <text evidence="3">The sequence shown here is derived from an EMBL/GenBank/DDBJ whole genome shotgun (WGS) entry which is preliminary data.</text>
</comment>
<keyword evidence="1" id="KW-0472">Membrane</keyword>
<evidence type="ECO:0000313" key="3">
    <source>
        <dbReference type="EMBL" id="TWF40418.1"/>
    </source>
</evidence>
<dbReference type="GO" id="GO:0016209">
    <property type="term" value="F:antioxidant activity"/>
    <property type="evidence" value="ECO:0007669"/>
    <property type="project" value="InterPro"/>
</dbReference>
<dbReference type="InterPro" id="IPR036249">
    <property type="entry name" value="Thioredoxin-like_sf"/>
</dbReference>
<proteinExistence type="predicted"/>
<dbReference type="Proteomes" id="UP000320811">
    <property type="component" value="Unassembled WGS sequence"/>
</dbReference>
<keyword evidence="1" id="KW-0812">Transmembrane</keyword>
<dbReference type="AlphaFoldDB" id="A0A561PQN4"/>
<dbReference type="InterPro" id="IPR013766">
    <property type="entry name" value="Thioredoxin_domain"/>
</dbReference>
<dbReference type="RefSeq" id="WP_317131890.1">
    <property type="nucleotide sequence ID" value="NZ_VIWO01000004.1"/>
</dbReference>
<feature type="domain" description="Thioredoxin" evidence="2">
    <location>
        <begin position="152"/>
        <end position="278"/>
    </location>
</feature>
<dbReference type="InterPro" id="IPR000866">
    <property type="entry name" value="AhpC/TSA"/>
</dbReference>
<dbReference type="PROSITE" id="PS51352">
    <property type="entry name" value="THIOREDOXIN_2"/>
    <property type="match status" value="1"/>
</dbReference>
<feature type="transmembrane region" description="Helical" evidence="1">
    <location>
        <begin position="7"/>
        <end position="27"/>
    </location>
</feature>
<keyword evidence="1" id="KW-1133">Transmembrane helix</keyword>
<dbReference type="Gene3D" id="3.40.30.10">
    <property type="entry name" value="Glutaredoxin"/>
    <property type="match status" value="1"/>
</dbReference>
<evidence type="ECO:0000256" key="1">
    <source>
        <dbReference type="SAM" id="Phobius"/>
    </source>
</evidence>
<dbReference type="PANTHER" id="PTHR42852">
    <property type="entry name" value="THIOL:DISULFIDE INTERCHANGE PROTEIN DSBE"/>
    <property type="match status" value="1"/>
</dbReference>
<dbReference type="PANTHER" id="PTHR42852:SF18">
    <property type="entry name" value="CHROMOSOME UNDETERMINED SCAFFOLD_47, WHOLE GENOME SHOTGUN SEQUENCE"/>
    <property type="match status" value="1"/>
</dbReference>
<protein>
    <submittedName>
        <fullName evidence="3">Thiol-disulfide isomerase/thioredoxin</fullName>
    </submittedName>
</protein>